<dbReference type="PANTHER" id="PTHR28511">
    <property type="entry name" value="ENDONUCLEASE V"/>
    <property type="match status" value="1"/>
</dbReference>
<dbReference type="Proteomes" id="UP000694865">
    <property type="component" value="Unplaced"/>
</dbReference>
<name>A0ABM0LXU4_SACKO</name>
<evidence type="ECO:0000256" key="5">
    <source>
        <dbReference type="ARBA" id="ARBA00022801"/>
    </source>
</evidence>
<gene>
    <name evidence="7" type="primary">LOC100376351</name>
</gene>
<accession>A0ABM0LXU4</accession>
<evidence type="ECO:0000256" key="2">
    <source>
        <dbReference type="ARBA" id="ARBA00022490"/>
    </source>
</evidence>
<protein>
    <submittedName>
        <fullName evidence="7">Endonuclease V-like</fullName>
    </submittedName>
</protein>
<keyword evidence="6" id="KW-1185">Reference proteome</keyword>
<dbReference type="PANTHER" id="PTHR28511:SF1">
    <property type="entry name" value="ENDONUCLEASE V"/>
    <property type="match status" value="1"/>
</dbReference>
<comment type="subcellular location">
    <subcellularLocation>
        <location evidence="1">Cytoplasm</location>
    </subcellularLocation>
</comment>
<dbReference type="HAMAP" id="MF_00801">
    <property type="entry name" value="Endonuclease_5"/>
    <property type="match status" value="1"/>
</dbReference>
<keyword evidence="5" id="KW-0378">Hydrolase</keyword>
<keyword evidence="4" id="KW-0255">Endonuclease</keyword>
<keyword evidence="2" id="KW-0963">Cytoplasm</keyword>
<proteinExistence type="inferred from homology"/>
<evidence type="ECO:0000256" key="4">
    <source>
        <dbReference type="ARBA" id="ARBA00022759"/>
    </source>
</evidence>
<evidence type="ECO:0000256" key="1">
    <source>
        <dbReference type="ARBA" id="ARBA00004496"/>
    </source>
</evidence>
<dbReference type="CDD" id="cd06559">
    <property type="entry name" value="Endonuclease_V"/>
    <property type="match status" value="1"/>
</dbReference>
<dbReference type="Pfam" id="PF04493">
    <property type="entry name" value="Endonuclease_5"/>
    <property type="match status" value="1"/>
</dbReference>
<dbReference type="GeneID" id="100376351"/>
<keyword evidence="3" id="KW-0540">Nuclease</keyword>
<evidence type="ECO:0000256" key="3">
    <source>
        <dbReference type="ARBA" id="ARBA00022722"/>
    </source>
</evidence>
<dbReference type="Gene3D" id="3.30.2170.10">
    <property type="entry name" value="archaeoglobus fulgidus dsm 4304 superfamily"/>
    <property type="match status" value="1"/>
</dbReference>
<evidence type="ECO:0000313" key="7">
    <source>
        <dbReference type="RefSeq" id="XP_006812585.1"/>
    </source>
</evidence>
<sequence>MAIQHQADGNFGDSLSDSRDEEINELKIKWESIQDELKTKLITENTEEWQSMKCFEGLKYIGGVDLSFVKGDDVNACACLVVCSFPDLEVLYTDFTMVELTAPYIPGFLAFREVDFLVDCLNKLKFTKPEIVPQVILVDGNGLLHPRGFGTACHLGVVTDIPCIGVAKKLFQVDGLEKNEDHLQKILQLKKGGDVFPLVGESGRVYGMALRSCDKSTNPVYISIGHRINLPTALKLTQSCCKHRVPEPVRQADIQSREYLRQHFHGSTDNETLERGLE</sequence>
<reference evidence="7" key="1">
    <citation type="submission" date="2025-08" db="UniProtKB">
        <authorList>
            <consortium name="RefSeq"/>
        </authorList>
    </citation>
    <scope>IDENTIFICATION</scope>
    <source>
        <tissue evidence="7">Testes</tissue>
    </source>
</reference>
<evidence type="ECO:0000313" key="6">
    <source>
        <dbReference type="Proteomes" id="UP000694865"/>
    </source>
</evidence>
<organism evidence="6 7">
    <name type="scientific">Saccoglossus kowalevskii</name>
    <name type="common">Acorn worm</name>
    <dbReference type="NCBI Taxonomy" id="10224"/>
    <lineage>
        <taxon>Eukaryota</taxon>
        <taxon>Metazoa</taxon>
        <taxon>Hemichordata</taxon>
        <taxon>Enteropneusta</taxon>
        <taxon>Harrimaniidae</taxon>
        <taxon>Saccoglossus</taxon>
    </lineage>
</organism>
<dbReference type="RefSeq" id="XP_006812585.1">
    <property type="nucleotide sequence ID" value="XM_006812522.1"/>
</dbReference>
<dbReference type="InterPro" id="IPR007581">
    <property type="entry name" value="Endonuclease-V"/>
</dbReference>